<proteinExistence type="predicted"/>
<comment type="caution">
    <text evidence="1">The sequence shown here is derived from an EMBL/GenBank/DDBJ whole genome shotgun (WGS) entry which is preliminary data.</text>
</comment>
<sequence length="560" mass="63859">MLRTQMHLQSATHQQQLVPRTTVTHVGESSGGAKPKTIRNRRKGAGERKKKWAPRAKTGCMTCRIRRVKCDETRPSCSQCISTKRKCDGYANSPQPQHVVIGLVKSPDYSHSPPGVQLGQFESRMFHMFRNETVKHVAGVFDHSFWKVNVLRAARIYPAIWHASLAVAAMQERNIIHAHSQNQDIKRKFYGFALLQYNAAIKILLEIAQKSTQSVAEQETLLMASLLFTTLSILQSDGSQAITHANNGIQLFYRWRYWEQAEHARRTGDRILSPDFFATIVAVATSQFHYDRSTISPWSLRNLSKRVECTGEFESASDAFIHLEPLLTGMMEILNGLNPDTNQIQQLQLIHEKQRSYRDDFLIWKEKYARLQQCKLLSEEDSWAMIQIKALSIGVDVALHLSLDDLDMEFDEFYSSFEKIVKLTETLLETEDQGPTQWGYSFSHSISMLLFFVSTSCRDSALRRRAITLLRSIPDKTSYIYSKLTARLCESIMEAEEIGQTEMEGDGQCCCVAGEFICREHRAVFRDTQVVGYGQIVVSIRTVADLKRNRPGRIAQLSFS</sequence>
<reference evidence="1" key="1">
    <citation type="submission" date="2022-07" db="EMBL/GenBank/DDBJ databases">
        <title>Genome Sequence of Lecanicillium saksenae.</title>
        <authorList>
            <person name="Buettner E."/>
        </authorList>
    </citation>
    <scope>NUCLEOTIDE SEQUENCE</scope>
    <source>
        <strain evidence="1">VT-O1</strain>
    </source>
</reference>
<dbReference type="Proteomes" id="UP001148737">
    <property type="component" value="Unassembled WGS sequence"/>
</dbReference>
<name>A0ACC1R3U1_9HYPO</name>
<dbReference type="EMBL" id="JANAKD010000111">
    <property type="protein sequence ID" value="KAJ3497438.1"/>
    <property type="molecule type" value="Genomic_DNA"/>
</dbReference>
<organism evidence="1 2">
    <name type="scientific">Lecanicillium saksenae</name>
    <dbReference type="NCBI Taxonomy" id="468837"/>
    <lineage>
        <taxon>Eukaryota</taxon>
        <taxon>Fungi</taxon>
        <taxon>Dikarya</taxon>
        <taxon>Ascomycota</taxon>
        <taxon>Pezizomycotina</taxon>
        <taxon>Sordariomycetes</taxon>
        <taxon>Hypocreomycetidae</taxon>
        <taxon>Hypocreales</taxon>
        <taxon>Cordycipitaceae</taxon>
        <taxon>Lecanicillium</taxon>
    </lineage>
</organism>
<gene>
    <name evidence="1" type="ORF">NLG97_g1906</name>
</gene>
<accession>A0ACC1R3U1</accession>
<evidence type="ECO:0000313" key="1">
    <source>
        <dbReference type="EMBL" id="KAJ3497438.1"/>
    </source>
</evidence>
<protein>
    <submittedName>
        <fullName evidence="1">Uncharacterized protein</fullName>
    </submittedName>
</protein>
<keyword evidence="2" id="KW-1185">Reference proteome</keyword>
<evidence type="ECO:0000313" key="2">
    <source>
        <dbReference type="Proteomes" id="UP001148737"/>
    </source>
</evidence>